<dbReference type="AlphaFoldDB" id="A0A921H438"/>
<sequence>MERQKNNLQDNPEWYRDRLFHFTSSELYKLLSEPREKVKKEAGELSETSKSYVYDKISEYITNGTCLDYKDINTREVAWGKELEISARHAYEKKKGVEVNDCGFFEFNDYFGGSPDGLVGQDGFIEIKCPFNTSIHVKHLRLKDENDLKKEHYEYYVQIQGNFIATGRKWCDFISYDPRCQSELFALKVIRVLPDQEFIENCIKKLAKANEYKEKVMDEIIKLQCA</sequence>
<dbReference type="InterPro" id="IPR011335">
    <property type="entry name" value="Restrct_endonuc-II-like"/>
</dbReference>
<dbReference type="Proteomes" id="UP000742098">
    <property type="component" value="Unassembled WGS sequence"/>
</dbReference>
<evidence type="ECO:0000259" key="1">
    <source>
        <dbReference type="Pfam" id="PF09588"/>
    </source>
</evidence>
<evidence type="ECO:0000313" key="2">
    <source>
        <dbReference type="EMBL" id="HJF70844.1"/>
    </source>
</evidence>
<reference evidence="2" key="1">
    <citation type="journal article" date="2021" name="PeerJ">
        <title>Extensive microbial diversity within the chicken gut microbiome revealed by metagenomics and culture.</title>
        <authorList>
            <person name="Gilroy R."/>
            <person name="Ravi A."/>
            <person name="Getino M."/>
            <person name="Pursley I."/>
            <person name="Horton D.L."/>
            <person name="Alikhan N.F."/>
            <person name="Baker D."/>
            <person name="Gharbi K."/>
            <person name="Hall N."/>
            <person name="Watson M."/>
            <person name="Adriaenssens E.M."/>
            <person name="Foster-Nyarko E."/>
            <person name="Jarju S."/>
            <person name="Secka A."/>
            <person name="Antonio M."/>
            <person name="Oren A."/>
            <person name="Chaudhuri R.R."/>
            <person name="La Ragione R."/>
            <person name="Hildebrand F."/>
            <person name="Pallen M.J."/>
        </authorList>
    </citation>
    <scope>NUCLEOTIDE SEQUENCE</scope>
    <source>
        <strain evidence="2">6966</strain>
    </source>
</reference>
<name>A0A921H438_9BACT</name>
<dbReference type="InterPro" id="IPR011604">
    <property type="entry name" value="PDDEXK-like_dom_sf"/>
</dbReference>
<accession>A0A921H438</accession>
<dbReference type="EMBL" id="DYVS01000149">
    <property type="protein sequence ID" value="HJF70844.1"/>
    <property type="molecule type" value="Genomic_DNA"/>
</dbReference>
<organism evidence="2 3">
    <name type="scientific">Butyricimonas virosa</name>
    <dbReference type="NCBI Taxonomy" id="544645"/>
    <lineage>
        <taxon>Bacteria</taxon>
        <taxon>Pseudomonadati</taxon>
        <taxon>Bacteroidota</taxon>
        <taxon>Bacteroidia</taxon>
        <taxon>Bacteroidales</taxon>
        <taxon>Odoribacteraceae</taxon>
        <taxon>Butyricimonas</taxon>
    </lineage>
</organism>
<dbReference type="PANTHER" id="PTHR46609:SF8">
    <property type="entry name" value="YQAJ VIRAL RECOMBINASE DOMAIN-CONTAINING PROTEIN"/>
    <property type="match status" value="1"/>
</dbReference>
<comment type="caution">
    <text evidence="2">The sequence shown here is derived from an EMBL/GenBank/DDBJ whole genome shotgun (WGS) entry which is preliminary data.</text>
</comment>
<protein>
    <submittedName>
        <fullName evidence="2">YqaJ viral recombinase family protein</fullName>
    </submittedName>
</protein>
<evidence type="ECO:0000313" key="3">
    <source>
        <dbReference type="Proteomes" id="UP000742098"/>
    </source>
</evidence>
<dbReference type="InterPro" id="IPR019080">
    <property type="entry name" value="YqaJ_viral_recombinase"/>
</dbReference>
<dbReference type="Gene3D" id="3.90.320.10">
    <property type="match status" value="1"/>
</dbReference>
<dbReference type="Pfam" id="PF09588">
    <property type="entry name" value="YqaJ"/>
    <property type="match status" value="1"/>
</dbReference>
<dbReference type="InterPro" id="IPR051703">
    <property type="entry name" value="NF-kappa-B_Signaling_Reg"/>
</dbReference>
<dbReference type="RefSeq" id="WP_279092133.1">
    <property type="nucleotide sequence ID" value="NZ_CALZYG010000060.1"/>
</dbReference>
<gene>
    <name evidence="2" type="ORF">K8V05_08845</name>
</gene>
<reference evidence="2" key="2">
    <citation type="submission" date="2021-09" db="EMBL/GenBank/DDBJ databases">
        <authorList>
            <person name="Gilroy R."/>
        </authorList>
    </citation>
    <scope>NUCLEOTIDE SEQUENCE</scope>
    <source>
        <strain evidence="2">6966</strain>
    </source>
</reference>
<feature type="domain" description="YqaJ viral recombinase" evidence="1">
    <location>
        <begin position="47"/>
        <end position="168"/>
    </location>
</feature>
<proteinExistence type="predicted"/>
<dbReference type="CDD" id="cd22343">
    <property type="entry name" value="PDDEXK_lambda_exonuclease-like"/>
    <property type="match status" value="1"/>
</dbReference>
<dbReference type="SUPFAM" id="SSF52980">
    <property type="entry name" value="Restriction endonuclease-like"/>
    <property type="match status" value="1"/>
</dbReference>
<dbReference type="PANTHER" id="PTHR46609">
    <property type="entry name" value="EXONUCLEASE, PHAGE-TYPE/RECB, C-TERMINAL DOMAIN-CONTAINING PROTEIN"/>
    <property type="match status" value="1"/>
</dbReference>